<evidence type="ECO:0000256" key="4">
    <source>
        <dbReference type="ARBA" id="ARBA00023204"/>
    </source>
</evidence>
<dbReference type="InterPro" id="IPR001126">
    <property type="entry name" value="UmuC"/>
</dbReference>
<dbReference type="SUPFAM" id="SSF56672">
    <property type="entry name" value="DNA/RNA polymerases"/>
    <property type="match status" value="1"/>
</dbReference>
<dbReference type="Gene3D" id="3.30.70.270">
    <property type="match status" value="1"/>
</dbReference>
<dbReference type="EMBL" id="JBHUOM010000043">
    <property type="protein sequence ID" value="MFD2937731.1"/>
    <property type="molecule type" value="Genomic_DNA"/>
</dbReference>
<evidence type="ECO:0000256" key="5">
    <source>
        <dbReference type="ARBA" id="ARBA00023236"/>
    </source>
</evidence>
<evidence type="ECO:0000256" key="3">
    <source>
        <dbReference type="ARBA" id="ARBA00023199"/>
    </source>
</evidence>
<organism evidence="7 8">
    <name type="scientific">Spirosoma flavum</name>
    <dbReference type="NCBI Taxonomy" id="2048557"/>
    <lineage>
        <taxon>Bacteria</taxon>
        <taxon>Pseudomonadati</taxon>
        <taxon>Bacteroidota</taxon>
        <taxon>Cytophagia</taxon>
        <taxon>Cytophagales</taxon>
        <taxon>Cytophagaceae</taxon>
        <taxon>Spirosoma</taxon>
    </lineage>
</organism>
<protein>
    <submittedName>
        <fullName evidence="7">Y-family DNA polymerase</fullName>
    </submittedName>
</protein>
<dbReference type="InterPro" id="IPR043128">
    <property type="entry name" value="Rev_trsase/Diguanyl_cyclase"/>
</dbReference>
<reference evidence="8" key="1">
    <citation type="journal article" date="2019" name="Int. J. Syst. Evol. Microbiol.">
        <title>The Global Catalogue of Microorganisms (GCM) 10K type strain sequencing project: providing services to taxonomists for standard genome sequencing and annotation.</title>
        <authorList>
            <consortium name="The Broad Institute Genomics Platform"/>
            <consortium name="The Broad Institute Genome Sequencing Center for Infectious Disease"/>
            <person name="Wu L."/>
            <person name="Ma J."/>
        </authorList>
    </citation>
    <scope>NUCLEOTIDE SEQUENCE [LARGE SCALE GENOMIC DNA]</scope>
    <source>
        <strain evidence="8">KCTC 52490</strain>
    </source>
</reference>
<comment type="similarity">
    <text evidence="1">Belongs to the DNA polymerase type-Y family.</text>
</comment>
<keyword evidence="4" id="KW-0234">DNA repair</keyword>
<dbReference type="Gene3D" id="3.30.1490.100">
    <property type="entry name" value="DNA polymerase, Y-family, little finger domain"/>
    <property type="match status" value="1"/>
</dbReference>
<proteinExistence type="inferred from homology"/>
<dbReference type="InterPro" id="IPR025188">
    <property type="entry name" value="DUF4113"/>
</dbReference>
<dbReference type="InterPro" id="IPR050116">
    <property type="entry name" value="DNA_polymerase-Y"/>
</dbReference>
<dbReference type="InterPro" id="IPR043502">
    <property type="entry name" value="DNA/RNA_pol_sf"/>
</dbReference>
<dbReference type="PANTHER" id="PTHR11076">
    <property type="entry name" value="DNA REPAIR POLYMERASE UMUC / TRANSFERASE FAMILY MEMBER"/>
    <property type="match status" value="1"/>
</dbReference>
<dbReference type="InterPro" id="IPR017961">
    <property type="entry name" value="DNA_pol_Y-fam_little_finger"/>
</dbReference>
<dbReference type="Pfam" id="PF11799">
    <property type="entry name" value="IMS_C"/>
    <property type="match status" value="1"/>
</dbReference>
<dbReference type="RefSeq" id="WP_381508092.1">
    <property type="nucleotide sequence ID" value="NZ_JBHUOM010000043.1"/>
</dbReference>
<comment type="caution">
    <text evidence="7">The sequence shown here is derived from an EMBL/GenBank/DDBJ whole genome shotgun (WGS) entry which is preliminary data.</text>
</comment>
<dbReference type="PANTHER" id="PTHR11076:SF34">
    <property type="entry name" value="PROTEIN UMUC"/>
    <property type="match status" value="1"/>
</dbReference>
<dbReference type="Pfam" id="PF00817">
    <property type="entry name" value="IMS"/>
    <property type="match status" value="1"/>
</dbReference>
<dbReference type="Gene3D" id="3.40.1170.60">
    <property type="match status" value="1"/>
</dbReference>
<keyword evidence="8" id="KW-1185">Reference proteome</keyword>
<evidence type="ECO:0000259" key="6">
    <source>
        <dbReference type="PROSITE" id="PS50173"/>
    </source>
</evidence>
<dbReference type="PROSITE" id="PS50173">
    <property type="entry name" value="UMUC"/>
    <property type="match status" value="1"/>
</dbReference>
<name>A0ABW6AQI4_9BACT</name>
<dbReference type="InterPro" id="IPR036775">
    <property type="entry name" value="DNA_pol_Y-fam_lit_finger_sf"/>
</dbReference>
<sequence length="422" mass="48587">MIFLVDANNFYVSAERIFRPDLEGKPVVVLSSNDGNVIARSNEAKNLKIPMGEPVFKLPELVKKHNVQLLSANFTLYGDISARLMRILNQFVEEIEIYSIDEAFLDLTTYEQVYSDLPMFAHQIKSTVNQWLGLPVSVGIAPNKTLSKVANWFAKRRPEHNGVLQLSNPNEIQNALSDFPCGEVWGIGHQYNQLLKKNGIITAYDLTQCHDVWIQKHMTIDGLRLVDELRGNPRRSIQRYPQPKKSILTSPTFGKPVDDLKTLQEALTTHVVRCAEKLRRQQSAARLLTVYLQTNPFRKQEPQYFNHQSVVLPHPSSATPELLQYAIGVLNSIYKPAYHYKRVGVMLSGFVPEDFQQSNLFTEVPDERLRVVSKTIDMLNEKYGRDKIRFAAQGYSDHWKPRSKFLSRRYTTRWNEILRITK</sequence>
<keyword evidence="2" id="KW-0227">DNA damage</keyword>
<evidence type="ECO:0000313" key="8">
    <source>
        <dbReference type="Proteomes" id="UP001597512"/>
    </source>
</evidence>
<evidence type="ECO:0000256" key="1">
    <source>
        <dbReference type="ARBA" id="ARBA00010945"/>
    </source>
</evidence>
<gene>
    <name evidence="7" type="ORF">ACFS25_28445</name>
</gene>
<dbReference type="SUPFAM" id="SSF100879">
    <property type="entry name" value="Lesion bypass DNA polymerase (Y-family), little finger domain"/>
    <property type="match status" value="1"/>
</dbReference>
<evidence type="ECO:0000313" key="7">
    <source>
        <dbReference type="EMBL" id="MFD2937731.1"/>
    </source>
</evidence>
<dbReference type="Proteomes" id="UP001597512">
    <property type="component" value="Unassembled WGS sequence"/>
</dbReference>
<dbReference type="CDD" id="cd01700">
    <property type="entry name" value="PolY_Pol_V_umuC"/>
    <property type="match status" value="1"/>
</dbReference>
<dbReference type="Pfam" id="PF13438">
    <property type="entry name" value="DUF4113"/>
    <property type="match status" value="1"/>
</dbReference>
<accession>A0ABW6AQI4</accession>
<evidence type="ECO:0000256" key="2">
    <source>
        <dbReference type="ARBA" id="ARBA00022763"/>
    </source>
</evidence>
<feature type="domain" description="UmuC" evidence="6">
    <location>
        <begin position="2"/>
        <end position="188"/>
    </location>
</feature>
<keyword evidence="3" id="KW-0741">SOS mutagenesis</keyword>
<keyword evidence="5" id="KW-0742">SOS response</keyword>